<accession>A0AAF0USM2</accession>
<protein>
    <submittedName>
        <fullName evidence="1">Uncharacterized protein</fullName>
    </submittedName>
</protein>
<reference evidence="1" key="1">
    <citation type="submission" date="2023-08" db="EMBL/GenBank/DDBJ databases">
        <title>A de novo genome assembly of Solanum verrucosum Schlechtendal, a Mexican diploid species geographically isolated from the other diploid A-genome species in potato relatives.</title>
        <authorList>
            <person name="Hosaka K."/>
        </authorList>
    </citation>
    <scope>NUCLEOTIDE SEQUENCE</scope>
    <source>
        <tissue evidence="1">Young leaves</tissue>
    </source>
</reference>
<dbReference type="Proteomes" id="UP001234989">
    <property type="component" value="Chromosome 10"/>
</dbReference>
<proteinExistence type="predicted"/>
<evidence type="ECO:0000313" key="2">
    <source>
        <dbReference type="Proteomes" id="UP001234989"/>
    </source>
</evidence>
<evidence type="ECO:0000313" key="1">
    <source>
        <dbReference type="EMBL" id="WMV51300.1"/>
    </source>
</evidence>
<dbReference type="EMBL" id="CP133621">
    <property type="protein sequence ID" value="WMV51300.1"/>
    <property type="molecule type" value="Genomic_DNA"/>
</dbReference>
<organism evidence="1 2">
    <name type="scientific">Solanum verrucosum</name>
    <dbReference type="NCBI Taxonomy" id="315347"/>
    <lineage>
        <taxon>Eukaryota</taxon>
        <taxon>Viridiplantae</taxon>
        <taxon>Streptophyta</taxon>
        <taxon>Embryophyta</taxon>
        <taxon>Tracheophyta</taxon>
        <taxon>Spermatophyta</taxon>
        <taxon>Magnoliopsida</taxon>
        <taxon>eudicotyledons</taxon>
        <taxon>Gunneridae</taxon>
        <taxon>Pentapetalae</taxon>
        <taxon>asterids</taxon>
        <taxon>lamiids</taxon>
        <taxon>Solanales</taxon>
        <taxon>Solanaceae</taxon>
        <taxon>Solanoideae</taxon>
        <taxon>Solaneae</taxon>
        <taxon>Solanum</taxon>
    </lineage>
</organism>
<name>A0AAF0USM2_SOLVR</name>
<gene>
    <name evidence="1" type="ORF">MTR67_044685</name>
</gene>
<keyword evidence="2" id="KW-1185">Reference proteome</keyword>
<sequence>MLLLLTSATHLWPYRMVDTKFACIEKWLTVRLLEITCFLSLSRQR</sequence>
<dbReference type="AlphaFoldDB" id="A0AAF0USM2"/>